<dbReference type="HOGENOM" id="CLU_055421_0_0_9"/>
<protein>
    <submittedName>
        <fullName evidence="1">Uncharacterized protein</fullName>
    </submittedName>
</protein>
<dbReference type="CDD" id="cd00838">
    <property type="entry name" value="MPP_superfamily"/>
    <property type="match status" value="1"/>
</dbReference>
<dbReference type="KEGG" id="bqy:MUS_1971"/>
<dbReference type="SUPFAM" id="SSF56300">
    <property type="entry name" value="Metallo-dependent phosphatases"/>
    <property type="match status" value="1"/>
</dbReference>
<organism evidence="1 2">
    <name type="scientific">Bacillus amyloliquefaciens (strain Y2)</name>
    <name type="common">Bacillus amyloliquefaciens subsp. plantarum (strain B9601-Y2)</name>
    <dbReference type="NCBI Taxonomy" id="1155777"/>
    <lineage>
        <taxon>Bacteria</taxon>
        <taxon>Bacillati</taxon>
        <taxon>Bacillota</taxon>
        <taxon>Bacilli</taxon>
        <taxon>Bacillales</taxon>
        <taxon>Bacillaceae</taxon>
        <taxon>Bacillus</taxon>
        <taxon>Bacillus amyloliquefaciens group</taxon>
    </lineage>
</organism>
<dbReference type="PATRIC" id="fig|1126211.3.peg.1868"/>
<accession>I2C5L6</accession>
<sequence>MTAILDTVLQREKDESFTDYHIRLFKNKDTYHIDTKTIATLLNKDQGTNYDESKWRKDFKQFERWHDYFISKNMNKEVQQKHEEIRIESEKQTIKARDQKREFRKFIANQARFEQIKDDVVQAIASLESKRPLRFTFPSPAIAEKHGLALFSDWHFGMEIDNRINKFNKEIFNERVEHLTNKVIEYGIQNHVSTLHVANLGDLIGGLIHVSTRVQANEDAVEQIKYVSETLAEVLAMLASEFQEVKFYNVAGNHGRLSPSKNDVGIKENFEYLINWYLEARLKNIKNISIEPEQDGFIPAKINNQEVVFVHGHYDRVDQCVTRLPQLLGYIPSYIFGGHIHYNYEKEYGSTTVVVNGALVGADDYAMQGRFGTKPSQKFMVFDDAGIEATYIIRFKNDNQGGNIRGLSNARSV</sequence>
<evidence type="ECO:0000313" key="2">
    <source>
        <dbReference type="Proteomes" id="UP000002878"/>
    </source>
</evidence>
<dbReference type="RefSeq" id="WP_014417881.1">
    <property type="nucleotide sequence ID" value="NC_017061.1"/>
</dbReference>
<proteinExistence type="predicted"/>
<dbReference type="EMBL" id="CP003332">
    <property type="protein sequence ID" value="AFJ61940.1"/>
    <property type="molecule type" value="Genomic_DNA"/>
</dbReference>
<dbReference type="Gene3D" id="3.60.21.10">
    <property type="match status" value="1"/>
</dbReference>
<reference evidence="1 2" key="1">
    <citation type="journal article" date="2012" name="J. Biotechnol.">
        <title>Genome sequence of the plant growth promoting strain Bacillus amyloliquefaciens subsp. plantarum B9601-Y2 and expression of mersacidin and other secondary metabolites.</title>
        <authorList>
            <person name="He P."/>
            <person name="Hao K."/>
            <person name="Blom J."/>
            <person name="Ruckert C."/>
            <person name="Vater J."/>
            <person name="Mao Z."/>
            <person name="Wu Y."/>
            <person name="Hou M."/>
            <person name="He P."/>
            <person name="He Y."/>
            <person name="Borriss R."/>
        </authorList>
    </citation>
    <scope>NUCLEOTIDE SEQUENCE [LARGE SCALE GENOMIC DNA]</scope>
    <source>
        <strain evidence="1">Y2</strain>
    </source>
</reference>
<dbReference type="KEGG" id="bya:BANAU_1748"/>
<dbReference type="InterPro" id="IPR029052">
    <property type="entry name" value="Metallo-depent_PP-like"/>
</dbReference>
<gene>
    <name evidence="1" type="ORF">MUS_1971</name>
</gene>
<dbReference type="Proteomes" id="UP000002878">
    <property type="component" value="Chromosome"/>
</dbReference>
<name>I2C5L6_BACAY</name>
<dbReference type="AlphaFoldDB" id="I2C5L6"/>
<evidence type="ECO:0000313" key="1">
    <source>
        <dbReference type="EMBL" id="AFJ61940.1"/>
    </source>
</evidence>